<proteinExistence type="predicted"/>
<protein>
    <submittedName>
        <fullName evidence="1">Uncharacterized protein</fullName>
    </submittedName>
</protein>
<dbReference type="EMBL" id="MTYJ01000001">
    <property type="protein sequence ID" value="OQV25933.1"/>
    <property type="molecule type" value="Genomic_DNA"/>
</dbReference>
<gene>
    <name evidence="1" type="ORF">BV898_00075</name>
</gene>
<dbReference type="AlphaFoldDB" id="A0A1W0XEN7"/>
<name>A0A1W0XEN7_HYPEX</name>
<comment type="caution">
    <text evidence="1">The sequence shown here is derived from an EMBL/GenBank/DDBJ whole genome shotgun (WGS) entry which is preliminary data.</text>
</comment>
<accession>A0A1W0XEN7</accession>
<keyword evidence="2" id="KW-1185">Reference proteome</keyword>
<dbReference type="OrthoDB" id="6625298at2759"/>
<sequence>MLCALVLDRVTLNTTQLEVNGAKSKQHLQMISRSSRNLQPLILVNRTCSLLLEIALHVNTAKSKAIVLENDCQSFAPLQLGESTLIPVSLPGEKNRYLGTTITDQPAFDHEKMIQSLTDSMEKLARNNLLHSDQKLNIINQFMWPQLIYSLQTAPLNTFPNGRLQGVDQVVRSTVKEIVQLPADTPNSFFYAPRKFKGLGLMNAEWKASLPHINICFALEKDGNPLVFGVRNLRAEIDCCTKSSQFYPTKSQSSQIKTASRLIRWRSYEKRNENRKNGSHHRTDIIAIDRGSGKGFILDPTIRFETSLELPHDVDTEKKSIYEPTIAFYRERIGIQDWEVIGLLIGARGTVTTFFENFRKRFQLAADLPNRSLSLS</sequence>
<reference evidence="2" key="1">
    <citation type="submission" date="2017-01" db="EMBL/GenBank/DDBJ databases">
        <title>Comparative genomics of anhydrobiosis in the tardigrade Hypsibius dujardini.</title>
        <authorList>
            <person name="Yoshida Y."/>
            <person name="Koutsovoulos G."/>
            <person name="Laetsch D."/>
            <person name="Stevens L."/>
            <person name="Kumar S."/>
            <person name="Horikawa D."/>
            <person name="Ishino K."/>
            <person name="Komine S."/>
            <person name="Tomita M."/>
            <person name="Blaxter M."/>
            <person name="Arakawa K."/>
        </authorList>
    </citation>
    <scope>NUCLEOTIDE SEQUENCE [LARGE SCALE GENOMIC DNA]</scope>
    <source>
        <strain evidence="2">Z151</strain>
    </source>
</reference>
<evidence type="ECO:0000313" key="1">
    <source>
        <dbReference type="EMBL" id="OQV25933.1"/>
    </source>
</evidence>
<dbReference type="Proteomes" id="UP000192578">
    <property type="component" value="Unassembled WGS sequence"/>
</dbReference>
<organism evidence="1 2">
    <name type="scientific">Hypsibius exemplaris</name>
    <name type="common">Freshwater tardigrade</name>
    <dbReference type="NCBI Taxonomy" id="2072580"/>
    <lineage>
        <taxon>Eukaryota</taxon>
        <taxon>Metazoa</taxon>
        <taxon>Ecdysozoa</taxon>
        <taxon>Tardigrada</taxon>
        <taxon>Eutardigrada</taxon>
        <taxon>Parachela</taxon>
        <taxon>Hypsibioidea</taxon>
        <taxon>Hypsibiidae</taxon>
        <taxon>Hypsibius</taxon>
    </lineage>
</organism>
<evidence type="ECO:0000313" key="2">
    <source>
        <dbReference type="Proteomes" id="UP000192578"/>
    </source>
</evidence>